<evidence type="ECO:0000256" key="9">
    <source>
        <dbReference type="ARBA" id="ARBA00039806"/>
    </source>
</evidence>
<dbReference type="GO" id="GO:0016020">
    <property type="term" value="C:membrane"/>
    <property type="evidence" value="ECO:0007669"/>
    <property type="project" value="UniProtKB-SubCell"/>
</dbReference>
<dbReference type="InterPro" id="IPR036400">
    <property type="entry name" value="Cyt_B5-like_heme/steroid_sf"/>
</dbReference>
<dbReference type="InterPro" id="IPR050668">
    <property type="entry name" value="Cytochrome_b5"/>
</dbReference>
<accession>A0A8P0TKF2</accession>
<dbReference type="PROSITE" id="PS00191">
    <property type="entry name" value="CYTOCHROME_B5_1"/>
    <property type="match status" value="1"/>
</dbReference>
<evidence type="ECO:0000256" key="4">
    <source>
        <dbReference type="ARBA" id="ARBA00022723"/>
    </source>
</evidence>
<reference evidence="14" key="3">
    <citation type="submission" date="2025-05" db="UniProtKB">
        <authorList>
            <consortium name="Ensembl"/>
        </authorList>
    </citation>
    <scope>IDENTIFICATION</scope>
</reference>
<keyword evidence="5" id="KW-0249">Electron transport</keyword>
<evidence type="ECO:0000313" key="13">
    <source>
        <dbReference type="Ensembl" id="ENSCAFP00000068484.1"/>
    </source>
</evidence>
<gene>
    <name evidence="13" type="primary">CYB5B</name>
</gene>
<evidence type="ECO:0000256" key="6">
    <source>
        <dbReference type="ARBA" id="ARBA00023004"/>
    </source>
</evidence>
<dbReference type="InterPro" id="IPR001199">
    <property type="entry name" value="Cyt_B5-like_heme/steroid-bd"/>
</dbReference>
<keyword evidence="6 10" id="KW-0408">Iron</keyword>
<feature type="compositionally biased region" description="Basic and acidic residues" evidence="11">
    <location>
        <begin position="107"/>
        <end position="121"/>
    </location>
</feature>
<evidence type="ECO:0000256" key="5">
    <source>
        <dbReference type="ARBA" id="ARBA00022982"/>
    </source>
</evidence>
<comment type="similarity">
    <text evidence="8 10">Belongs to the cytochrome b5 family.</text>
</comment>
<feature type="domain" description="Cytochrome b5 heme-binding" evidence="12">
    <location>
        <begin position="190"/>
        <end position="266"/>
    </location>
</feature>
<keyword evidence="5" id="KW-0813">Transport</keyword>
<protein>
    <recommendedName>
        <fullName evidence="9">Cytochrome b5</fullName>
    </recommendedName>
</protein>
<evidence type="ECO:0000256" key="10">
    <source>
        <dbReference type="RuleBase" id="RU362121"/>
    </source>
</evidence>
<proteinExistence type="inferred from homology"/>
<dbReference type="InterPro" id="IPR018506">
    <property type="entry name" value="Cyt_B5_heme-BS"/>
</dbReference>
<comment type="subcellular location">
    <subcellularLocation>
        <location evidence="1">Membrane</location>
    </subcellularLocation>
</comment>
<dbReference type="Proteomes" id="UP000694542">
    <property type="component" value="Chromosome 5"/>
</dbReference>
<dbReference type="PRINTS" id="PR00363">
    <property type="entry name" value="CYTOCHROMEB5"/>
</dbReference>
<evidence type="ECO:0000256" key="7">
    <source>
        <dbReference type="ARBA" id="ARBA00023136"/>
    </source>
</evidence>
<dbReference type="SMART" id="SM01117">
    <property type="entry name" value="Cyt-b5"/>
    <property type="match status" value="1"/>
</dbReference>
<sequence length="399" mass="43521">MRAAQEVREQQVAAKGREAKGNGARETPRQGPRSPGSPRPAGPRAGRKEAFRYVTPATPGPPGGFPKSRYLVGEIGGIEDPDWVVGPRTRPTPQGAAEGWAGLEAESVLHWRRENRTRNSPESRLAVARSPDGRGSPGYGSRAGLSARAPGRKLPSETRRAAAESGIPGPMATEAASGSDGNGQGGEAAVTYYRLEEVAKRNSLKEIWLVIHGRVYDVTDFLKEHPGGEEVLLEQAGADASESFEDVGHSSDAREMLKQYYIGDVHPDDLKPESGSKLLVVLDFAHHRCHCLRFPVPLLHVGKQIILRRLEVGKHIHWECELETCLEAERCPLLESCRVCASPLEPKWLAGHPPQTWGQSPSLPRALFPKHLLIVLCPCQWPLSLLASTSPFAFPNFVL</sequence>
<reference evidence="14" key="2">
    <citation type="submission" date="2018-10" db="EMBL/GenBank/DDBJ databases">
        <title>De novo assembly of a Great Dane genome.</title>
        <authorList>
            <person name="Kidd J.M."/>
            <person name="Pendleton A.L."/>
            <person name="Shen F."/>
            <person name="Emery S."/>
        </authorList>
    </citation>
    <scope>NUCLEOTIDE SEQUENCE [LARGE SCALE GENOMIC DNA]</scope>
    <source>
        <strain evidence="14">Great Dane</strain>
    </source>
</reference>
<dbReference type="FunFam" id="3.10.120.10:FF:000002">
    <property type="entry name" value="Cytochrome b5 type B"/>
    <property type="match status" value="1"/>
</dbReference>
<evidence type="ECO:0000259" key="12">
    <source>
        <dbReference type="PROSITE" id="PS50255"/>
    </source>
</evidence>
<keyword evidence="7" id="KW-0472">Membrane</keyword>
<dbReference type="GO" id="GO:0046872">
    <property type="term" value="F:metal ion binding"/>
    <property type="evidence" value="ECO:0007669"/>
    <property type="project" value="UniProtKB-UniRule"/>
</dbReference>
<dbReference type="Gene3D" id="3.10.120.10">
    <property type="entry name" value="Cytochrome b5-like heme/steroid binding domain"/>
    <property type="match status" value="1"/>
</dbReference>
<organism evidence="14 16">
    <name type="scientific">Canis lupus familiaris</name>
    <name type="common">Dog</name>
    <name type="synonym">Canis familiaris</name>
    <dbReference type="NCBI Taxonomy" id="9615"/>
    <lineage>
        <taxon>Eukaryota</taxon>
        <taxon>Metazoa</taxon>
        <taxon>Chordata</taxon>
        <taxon>Craniata</taxon>
        <taxon>Vertebrata</taxon>
        <taxon>Euteleostomi</taxon>
        <taxon>Mammalia</taxon>
        <taxon>Eutheria</taxon>
        <taxon>Laurasiatheria</taxon>
        <taxon>Carnivora</taxon>
        <taxon>Caniformia</taxon>
        <taxon>Canidae</taxon>
        <taxon>Canis</taxon>
    </lineage>
</organism>
<evidence type="ECO:0000256" key="8">
    <source>
        <dbReference type="ARBA" id="ARBA00038168"/>
    </source>
</evidence>
<accession>A0A8C0TAB5</accession>
<dbReference type="PANTHER" id="PTHR19359:SF95">
    <property type="entry name" value="CYTOCHROME B5 TYPE B"/>
    <property type="match status" value="1"/>
</dbReference>
<dbReference type="Ensembl" id="ENSCAFT00040037750.1">
    <property type="protein sequence ID" value="ENSCAFP00040032904.1"/>
    <property type="gene ID" value="ENSCAFG00040020396.1"/>
</dbReference>
<evidence type="ECO:0000313" key="15">
    <source>
        <dbReference type="Proteomes" id="UP000002254"/>
    </source>
</evidence>
<evidence type="ECO:0000256" key="11">
    <source>
        <dbReference type="SAM" id="MobiDB-lite"/>
    </source>
</evidence>
<feature type="compositionally biased region" description="Low complexity" evidence="11">
    <location>
        <begin position="95"/>
        <end position="106"/>
    </location>
</feature>
<dbReference type="Pfam" id="PF00173">
    <property type="entry name" value="Cyt-b5"/>
    <property type="match status" value="1"/>
</dbReference>
<dbReference type="Proteomes" id="UP000002254">
    <property type="component" value="Chromosome 5"/>
</dbReference>
<keyword evidence="4 10" id="KW-0479">Metal-binding</keyword>
<dbReference type="SUPFAM" id="SSF55856">
    <property type="entry name" value="Cytochrome b5-like heme/steroid binding domain"/>
    <property type="match status" value="1"/>
</dbReference>
<reference evidence="13 15" key="1">
    <citation type="journal article" date="2005" name="Nature">
        <title>Genome sequence, comparative analysis and haplotype structure of the domestic dog.</title>
        <authorList>
            <consortium name="Broad Sequencing Platform"/>
            <person name="Lindblad-Toh K."/>
            <person name="Wade C.M."/>
            <person name="Mikkelsen T.S."/>
            <person name="Karlsson E.K."/>
            <person name="Jaffe D.B."/>
            <person name="Kamal M."/>
            <person name="Clamp M."/>
            <person name="Chang J.L."/>
            <person name="Kulbokas E.J. III"/>
            <person name="Zody M.C."/>
            <person name="Mauceli E."/>
            <person name="Xie X."/>
            <person name="Breen M."/>
            <person name="Wayne R.K."/>
            <person name="Ostrander E.A."/>
            <person name="Ponting C.P."/>
            <person name="Galibert F."/>
            <person name="Smith D.R."/>
            <person name="DeJong P.J."/>
            <person name="Kirkness E."/>
            <person name="Alvarez P."/>
            <person name="Biagi T."/>
            <person name="Brockman W."/>
            <person name="Butler J."/>
            <person name="Chin C.W."/>
            <person name="Cook A."/>
            <person name="Cuff J."/>
            <person name="Daly M.J."/>
            <person name="DeCaprio D."/>
            <person name="Gnerre S."/>
            <person name="Grabherr M."/>
            <person name="Kellis M."/>
            <person name="Kleber M."/>
            <person name="Bardeleben C."/>
            <person name="Goodstadt L."/>
            <person name="Heger A."/>
            <person name="Hitte C."/>
            <person name="Kim L."/>
            <person name="Koepfli K.P."/>
            <person name="Parker H.G."/>
            <person name="Pollinger J.P."/>
            <person name="Searle S.M."/>
            <person name="Sutter N.B."/>
            <person name="Thomas R."/>
            <person name="Webber C."/>
            <person name="Baldwin J."/>
            <person name="Abebe A."/>
            <person name="Abouelleil A."/>
            <person name="Aftuck L."/>
            <person name="Ait-Zahra M."/>
            <person name="Aldredge T."/>
            <person name="Allen N."/>
            <person name="An P."/>
            <person name="Anderson S."/>
            <person name="Antoine C."/>
            <person name="Arachchi H."/>
            <person name="Aslam A."/>
            <person name="Ayotte L."/>
            <person name="Bachantsang P."/>
            <person name="Barry A."/>
            <person name="Bayul T."/>
            <person name="Benamara M."/>
            <person name="Berlin A."/>
            <person name="Bessette D."/>
            <person name="Blitshteyn B."/>
            <person name="Bloom T."/>
            <person name="Blye J."/>
            <person name="Boguslavskiy L."/>
            <person name="Bonnet C."/>
            <person name="Boukhgalter B."/>
            <person name="Brown A."/>
            <person name="Cahill P."/>
            <person name="Calixte N."/>
            <person name="Camarata J."/>
            <person name="Cheshatsang Y."/>
            <person name="Chu J."/>
            <person name="Citroen M."/>
            <person name="Collymore A."/>
            <person name="Cooke P."/>
            <person name="Dawoe T."/>
            <person name="Daza R."/>
            <person name="Decktor K."/>
            <person name="DeGray S."/>
            <person name="Dhargay N."/>
            <person name="Dooley K."/>
            <person name="Dooley K."/>
            <person name="Dorje P."/>
            <person name="Dorjee K."/>
            <person name="Dorris L."/>
            <person name="Duffey N."/>
            <person name="Dupes A."/>
            <person name="Egbiremolen O."/>
            <person name="Elong R."/>
            <person name="Falk J."/>
            <person name="Farina A."/>
            <person name="Faro S."/>
            <person name="Ferguson D."/>
            <person name="Ferreira P."/>
            <person name="Fisher S."/>
            <person name="FitzGerald M."/>
            <person name="Foley K."/>
            <person name="Foley C."/>
            <person name="Franke A."/>
            <person name="Friedrich D."/>
            <person name="Gage D."/>
            <person name="Garber M."/>
            <person name="Gearin G."/>
            <person name="Giannoukos G."/>
            <person name="Goode T."/>
            <person name="Goyette A."/>
            <person name="Graham J."/>
            <person name="Grandbois E."/>
            <person name="Gyaltsen K."/>
            <person name="Hafez N."/>
            <person name="Hagopian D."/>
            <person name="Hagos B."/>
            <person name="Hall J."/>
            <person name="Healy C."/>
            <person name="Hegarty R."/>
            <person name="Honan T."/>
            <person name="Horn A."/>
            <person name="Houde N."/>
            <person name="Hughes L."/>
            <person name="Hunnicutt L."/>
            <person name="Husby M."/>
            <person name="Jester B."/>
            <person name="Jones C."/>
            <person name="Kamat A."/>
            <person name="Kanga B."/>
            <person name="Kells C."/>
            <person name="Khazanovich D."/>
            <person name="Kieu A.C."/>
            <person name="Kisner P."/>
            <person name="Kumar M."/>
            <person name="Lance K."/>
            <person name="Landers T."/>
            <person name="Lara M."/>
            <person name="Lee W."/>
            <person name="Leger J.P."/>
            <person name="Lennon N."/>
            <person name="Leuper L."/>
            <person name="LeVine S."/>
            <person name="Liu J."/>
            <person name="Liu X."/>
            <person name="Lokyitsang Y."/>
            <person name="Lokyitsang T."/>
            <person name="Lui A."/>
            <person name="Macdonald J."/>
            <person name="Major J."/>
            <person name="Marabella R."/>
            <person name="Maru K."/>
            <person name="Matthews C."/>
            <person name="McDonough S."/>
            <person name="Mehta T."/>
            <person name="Meldrim J."/>
            <person name="Melnikov A."/>
            <person name="Meneus L."/>
            <person name="Mihalev A."/>
            <person name="Mihova T."/>
            <person name="Miller K."/>
            <person name="Mittelman R."/>
            <person name="Mlenga V."/>
            <person name="Mulrain L."/>
            <person name="Munson G."/>
            <person name="Navidi A."/>
            <person name="Naylor J."/>
            <person name="Nguyen T."/>
            <person name="Nguyen N."/>
            <person name="Nguyen C."/>
            <person name="Nguyen T."/>
            <person name="Nicol R."/>
            <person name="Norbu N."/>
            <person name="Norbu C."/>
            <person name="Novod N."/>
            <person name="Nyima T."/>
            <person name="Olandt P."/>
            <person name="O'Neill B."/>
            <person name="O'Neill K."/>
            <person name="Osman S."/>
            <person name="Oyono L."/>
            <person name="Patti C."/>
            <person name="Perrin D."/>
            <person name="Phunkhang P."/>
            <person name="Pierre F."/>
            <person name="Priest M."/>
            <person name="Rachupka A."/>
            <person name="Raghuraman S."/>
            <person name="Rameau R."/>
            <person name="Ray V."/>
            <person name="Raymond C."/>
            <person name="Rege F."/>
            <person name="Rise C."/>
            <person name="Rogers J."/>
            <person name="Rogov P."/>
            <person name="Sahalie J."/>
            <person name="Settipalli S."/>
            <person name="Sharpe T."/>
            <person name="Shea T."/>
            <person name="Sheehan M."/>
            <person name="Sherpa N."/>
            <person name="Shi J."/>
            <person name="Shih D."/>
            <person name="Sloan J."/>
            <person name="Smith C."/>
            <person name="Sparrow T."/>
            <person name="Stalker J."/>
            <person name="Stange-Thomann N."/>
            <person name="Stavropoulos S."/>
            <person name="Stone C."/>
            <person name="Stone S."/>
            <person name="Sykes S."/>
            <person name="Tchuinga P."/>
            <person name="Tenzing P."/>
            <person name="Tesfaye S."/>
            <person name="Thoulutsang D."/>
            <person name="Thoulutsang Y."/>
            <person name="Topham K."/>
            <person name="Topping I."/>
            <person name="Tsamla T."/>
            <person name="Vassiliev H."/>
            <person name="Venkataraman V."/>
            <person name="Vo A."/>
            <person name="Wangchuk T."/>
            <person name="Wangdi T."/>
            <person name="Weiand M."/>
            <person name="Wilkinson J."/>
            <person name="Wilson A."/>
            <person name="Yadav S."/>
            <person name="Yang S."/>
            <person name="Yang X."/>
            <person name="Young G."/>
            <person name="Yu Q."/>
            <person name="Zainoun J."/>
            <person name="Zembek L."/>
            <person name="Zimmer A."/>
            <person name="Lander E.S."/>
        </authorList>
    </citation>
    <scope>NUCLEOTIDE SEQUENCE [LARGE SCALE GENOMIC DNA]</scope>
    <source>
        <strain evidence="13">Boxer</strain>
    </source>
</reference>
<keyword evidence="2 10" id="KW-0349">Heme</keyword>
<evidence type="ECO:0000313" key="14">
    <source>
        <dbReference type="Ensembl" id="ENSCAFP00040032904.1"/>
    </source>
</evidence>
<feature type="compositionally biased region" description="Basic and acidic residues" evidence="11">
    <location>
        <begin position="1"/>
        <end position="20"/>
    </location>
</feature>
<evidence type="ECO:0000256" key="2">
    <source>
        <dbReference type="ARBA" id="ARBA00022617"/>
    </source>
</evidence>
<keyword evidence="3" id="KW-0812">Transmembrane</keyword>
<evidence type="ECO:0000313" key="16">
    <source>
        <dbReference type="Proteomes" id="UP000694542"/>
    </source>
</evidence>
<evidence type="ECO:0000256" key="3">
    <source>
        <dbReference type="ARBA" id="ARBA00022692"/>
    </source>
</evidence>
<feature type="region of interest" description="Disordered" evidence="11">
    <location>
        <begin position="1"/>
        <end position="185"/>
    </location>
</feature>
<dbReference type="PANTHER" id="PTHR19359">
    <property type="entry name" value="CYTOCHROME B5"/>
    <property type="match status" value="1"/>
</dbReference>
<dbReference type="GO" id="GO:0020037">
    <property type="term" value="F:heme binding"/>
    <property type="evidence" value="ECO:0007669"/>
    <property type="project" value="UniProtKB-UniRule"/>
</dbReference>
<dbReference type="PROSITE" id="PS50255">
    <property type="entry name" value="CYTOCHROME_B5_2"/>
    <property type="match status" value="1"/>
</dbReference>
<dbReference type="AlphaFoldDB" id="A0A8C0TAB5"/>
<name>A0A8C0TAB5_CANLF</name>
<evidence type="ECO:0000256" key="1">
    <source>
        <dbReference type="ARBA" id="ARBA00004370"/>
    </source>
</evidence>
<dbReference type="Ensembl" id="ENSCAFT00000101104.1">
    <property type="protein sequence ID" value="ENSCAFP00000068484.1"/>
    <property type="gene ID" value="ENSCAFG00000050971.1"/>
</dbReference>